<dbReference type="GO" id="GO:0003700">
    <property type="term" value="F:DNA-binding transcription factor activity"/>
    <property type="evidence" value="ECO:0007669"/>
    <property type="project" value="InterPro"/>
</dbReference>
<dbReference type="Gene3D" id="1.10.10.10">
    <property type="entry name" value="Winged helix-like DNA-binding domain superfamily/Winged helix DNA-binding domain"/>
    <property type="match status" value="1"/>
</dbReference>
<keyword evidence="2" id="KW-0805">Transcription regulation</keyword>
<evidence type="ECO:0000313" key="8">
    <source>
        <dbReference type="Proteomes" id="UP000549066"/>
    </source>
</evidence>
<dbReference type="PROSITE" id="PS50931">
    <property type="entry name" value="HTH_LYSR"/>
    <property type="match status" value="1"/>
</dbReference>
<dbReference type="RefSeq" id="WP_179551811.1">
    <property type="nucleotide sequence ID" value="NZ_JACCFI010000001.1"/>
</dbReference>
<organism evidence="7 8">
    <name type="scientific">Agromyces hippuratus</name>
    <dbReference type="NCBI Taxonomy" id="286438"/>
    <lineage>
        <taxon>Bacteria</taxon>
        <taxon>Bacillati</taxon>
        <taxon>Actinomycetota</taxon>
        <taxon>Actinomycetes</taxon>
        <taxon>Micrococcales</taxon>
        <taxon>Microbacteriaceae</taxon>
        <taxon>Agromyces</taxon>
    </lineage>
</organism>
<dbReference type="InterPro" id="IPR036388">
    <property type="entry name" value="WH-like_DNA-bd_sf"/>
</dbReference>
<dbReference type="Proteomes" id="UP000549066">
    <property type="component" value="Unassembled WGS sequence"/>
</dbReference>
<dbReference type="PANTHER" id="PTHR30346:SF29">
    <property type="entry name" value="LYSR SUBSTRATE-BINDING"/>
    <property type="match status" value="1"/>
</dbReference>
<proteinExistence type="inferred from homology"/>
<dbReference type="Pfam" id="PF03466">
    <property type="entry name" value="LysR_substrate"/>
    <property type="match status" value="2"/>
</dbReference>
<dbReference type="GO" id="GO:0032993">
    <property type="term" value="C:protein-DNA complex"/>
    <property type="evidence" value="ECO:0007669"/>
    <property type="project" value="TreeGrafter"/>
</dbReference>
<evidence type="ECO:0000313" key="7">
    <source>
        <dbReference type="EMBL" id="NYG21940.1"/>
    </source>
</evidence>
<name>A0A852X0B1_9MICO</name>
<keyword evidence="3 7" id="KW-0238">DNA-binding</keyword>
<evidence type="ECO:0000256" key="1">
    <source>
        <dbReference type="ARBA" id="ARBA00009437"/>
    </source>
</evidence>
<dbReference type="PANTHER" id="PTHR30346">
    <property type="entry name" value="TRANSCRIPTIONAL DUAL REGULATOR HCAR-RELATED"/>
    <property type="match status" value="1"/>
</dbReference>
<gene>
    <name evidence="7" type="ORF">BJY17_002687</name>
</gene>
<dbReference type="Pfam" id="PF00126">
    <property type="entry name" value="HTH_1"/>
    <property type="match status" value="1"/>
</dbReference>
<reference evidence="7 8" key="1">
    <citation type="submission" date="2020-07" db="EMBL/GenBank/DDBJ databases">
        <title>Sequencing the genomes of 1000 actinobacteria strains.</title>
        <authorList>
            <person name="Klenk H.-P."/>
        </authorList>
    </citation>
    <scope>NUCLEOTIDE SEQUENCE [LARGE SCALE GENOMIC DNA]</scope>
    <source>
        <strain evidence="7 8">DSM 8598</strain>
    </source>
</reference>
<dbReference type="SUPFAM" id="SSF53850">
    <property type="entry name" value="Periplasmic binding protein-like II"/>
    <property type="match status" value="1"/>
</dbReference>
<keyword evidence="8" id="KW-1185">Reference proteome</keyword>
<accession>A0A852X0B1</accession>
<feature type="region of interest" description="Disordered" evidence="5">
    <location>
        <begin position="181"/>
        <end position="221"/>
    </location>
</feature>
<evidence type="ECO:0000256" key="5">
    <source>
        <dbReference type="SAM" id="MobiDB-lite"/>
    </source>
</evidence>
<evidence type="ECO:0000256" key="2">
    <source>
        <dbReference type="ARBA" id="ARBA00023015"/>
    </source>
</evidence>
<evidence type="ECO:0000259" key="6">
    <source>
        <dbReference type="PROSITE" id="PS50931"/>
    </source>
</evidence>
<dbReference type="Gene3D" id="3.40.190.10">
    <property type="entry name" value="Periplasmic binding protein-like II"/>
    <property type="match status" value="4"/>
</dbReference>
<dbReference type="SUPFAM" id="SSF46785">
    <property type="entry name" value="Winged helix' DNA-binding domain"/>
    <property type="match status" value="1"/>
</dbReference>
<dbReference type="InterPro" id="IPR000847">
    <property type="entry name" value="LysR_HTH_N"/>
</dbReference>
<evidence type="ECO:0000256" key="3">
    <source>
        <dbReference type="ARBA" id="ARBA00023125"/>
    </source>
</evidence>
<sequence>MLDVRRLRLLVELSDRGTLSAVAEALSYSPSSVSQQLSQLEREAGVPLLVQVGRRVQLTPQAEVLVGHARAVLDRLEEAESEVARSLTAVGGTVRIAVFQSAAHAVVPQALTLLRAEHPALRVEVTEREPDVGLFEVSARDFDLVIAEQYPGHTRAHREELDRVHLVADAIRLALPPHPAHSSGYTIRRADESGTPGGVADRISAGAHSMRGGTDASREQSRVAASDRSLLAAATMPWVLEPEGTASRDWAEQLCREAGFEPDVRFETADLMAHIRLIRSGNAVGLLPDLVWAGEAPSVTLVDLPGHPEREVFTSTRHAAAARPAVVACRDALARAARATATPSVR</sequence>
<feature type="domain" description="HTH lysR-type" evidence="6">
    <location>
        <begin position="2"/>
        <end position="59"/>
    </location>
</feature>
<dbReference type="InterPro" id="IPR036390">
    <property type="entry name" value="WH_DNA-bd_sf"/>
</dbReference>
<keyword evidence="4" id="KW-0804">Transcription</keyword>
<comment type="similarity">
    <text evidence="1">Belongs to the LysR transcriptional regulatory family.</text>
</comment>
<dbReference type="AlphaFoldDB" id="A0A852X0B1"/>
<dbReference type="EMBL" id="JACCFI010000001">
    <property type="protein sequence ID" value="NYG21940.1"/>
    <property type="molecule type" value="Genomic_DNA"/>
</dbReference>
<evidence type="ECO:0000256" key="4">
    <source>
        <dbReference type="ARBA" id="ARBA00023163"/>
    </source>
</evidence>
<comment type="caution">
    <text evidence="7">The sequence shown here is derived from an EMBL/GenBank/DDBJ whole genome shotgun (WGS) entry which is preliminary data.</text>
</comment>
<dbReference type="InterPro" id="IPR005119">
    <property type="entry name" value="LysR_subst-bd"/>
</dbReference>
<dbReference type="GO" id="GO:0003677">
    <property type="term" value="F:DNA binding"/>
    <property type="evidence" value="ECO:0007669"/>
    <property type="project" value="UniProtKB-KW"/>
</dbReference>
<protein>
    <submittedName>
        <fullName evidence="7">DNA-binding transcriptional LysR family regulator</fullName>
    </submittedName>
</protein>